<dbReference type="InParanoid" id="T1FC72"/>
<dbReference type="EMBL" id="AMQM01006171">
    <property type="status" value="NOT_ANNOTATED_CDS"/>
    <property type="molecule type" value="Genomic_DNA"/>
</dbReference>
<dbReference type="GO" id="GO:0005886">
    <property type="term" value="C:plasma membrane"/>
    <property type="evidence" value="ECO:0000318"/>
    <property type="project" value="GO_Central"/>
</dbReference>
<sequence>MVPSSYCDVCTEGGSSPCNTNKFYSVYAKEQGKETLIGCFKYVYFKTPHTFKNLTFAECFNHCRNISTQFMAFKKGFICLCGNEINIFGHYPYEDCLEDQLRFFRVYKVVFISSVFSDYDYIDGMKLYHFCLNDEIEDGQLCKPGACVPGWKGGVCDVRDCSVANGNCPSIMECVEEKSNRSQCFCRNGFVRSNSTRCTVLKEKVSKTPVKTVSTTSTTENKPNVN</sequence>
<dbReference type="GO" id="GO:0004888">
    <property type="term" value="F:transmembrane signaling receptor activity"/>
    <property type="evidence" value="ECO:0000318"/>
    <property type="project" value="GO_Central"/>
</dbReference>
<evidence type="ECO:0000313" key="2">
    <source>
        <dbReference type="EnsemblMetazoa" id="HelroP177755"/>
    </source>
</evidence>
<reference evidence="1 3" key="2">
    <citation type="journal article" date="2013" name="Nature">
        <title>Insights into bilaterian evolution from three spiralian genomes.</title>
        <authorList>
            <person name="Simakov O."/>
            <person name="Marletaz F."/>
            <person name="Cho S.J."/>
            <person name="Edsinger-Gonzales E."/>
            <person name="Havlak P."/>
            <person name="Hellsten U."/>
            <person name="Kuo D.H."/>
            <person name="Larsson T."/>
            <person name="Lv J."/>
            <person name="Arendt D."/>
            <person name="Savage R."/>
            <person name="Osoegawa K."/>
            <person name="de Jong P."/>
            <person name="Grimwood J."/>
            <person name="Chapman J.A."/>
            <person name="Shapiro H."/>
            <person name="Aerts A."/>
            <person name="Otillar R.P."/>
            <person name="Terry A.Y."/>
            <person name="Boore J.L."/>
            <person name="Grigoriev I.V."/>
            <person name="Lindberg D.R."/>
            <person name="Seaver E.C."/>
            <person name="Weisblat D.A."/>
            <person name="Putnam N.H."/>
            <person name="Rokhsar D.S."/>
        </authorList>
    </citation>
    <scope>NUCLEOTIDE SEQUENCE</scope>
</reference>
<dbReference type="InterPro" id="IPR051836">
    <property type="entry name" value="Kremen_rcpt"/>
</dbReference>
<organism evidence="2 3">
    <name type="scientific">Helobdella robusta</name>
    <name type="common">Californian leech</name>
    <dbReference type="NCBI Taxonomy" id="6412"/>
    <lineage>
        <taxon>Eukaryota</taxon>
        <taxon>Metazoa</taxon>
        <taxon>Spiralia</taxon>
        <taxon>Lophotrochozoa</taxon>
        <taxon>Annelida</taxon>
        <taxon>Clitellata</taxon>
        <taxon>Hirudinea</taxon>
        <taxon>Rhynchobdellida</taxon>
        <taxon>Glossiphoniidae</taxon>
        <taxon>Helobdella</taxon>
    </lineage>
</organism>
<evidence type="ECO:0000313" key="3">
    <source>
        <dbReference type="Proteomes" id="UP000015101"/>
    </source>
</evidence>
<dbReference type="EMBL" id="KB097304">
    <property type="protein sequence ID" value="ESN97699.1"/>
    <property type="molecule type" value="Genomic_DNA"/>
</dbReference>
<dbReference type="GO" id="GO:0007165">
    <property type="term" value="P:signal transduction"/>
    <property type="evidence" value="ECO:0000318"/>
    <property type="project" value="GO_Central"/>
</dbReference>
<proteinExistence type="predicted"/>
<dbReference type="RefSeq" id="XP_009024158.1">
    <property type="nucleotide sequence ID" value="XM_009025910.1"/>
</dbReference>
<dbReference type="KEGG" id="hro:HELRODRAFT_177755"/>
<dbReference type="GeneID" id="20206421"/>
<dbReference type="AlphaFoldDB" id="T1FC72"/>
<evidence type="ECO:0008006" key="4">
    <source>
        <dbReference type="Google" id="ProtNLM"/>
    </source>
</evidence>
<reference evidence="2" key="3">
    <citation type="submission" date="2015-06" db="UniProtKB">
        <authorList>
            <consortium name="EnsemblMetazoa"/>
        </authorList>
    </citation>
    <scope>IDENTIFICATION</scope>
</reference>
<dbReference type="PANTHER" id="PTHR24269:SF16">
    <property type="entry name" value="PROTEIN SLG1"/>
    <property type="match status" value="1"/>
</dbReference>
<dbReference type="EnsemblMetazoa" id="HelroT177755">
    <property type="protein sequence ID" value="HelroP177755"/>
    <property type="gene ID" value="HelroG177755"/>
</dbReference>
<dbReference type="PANTHER" id="PTHR24269">
    <property type="entry name" value="KREMEN PROTEIN"/>
    <property type="match status" value="1"/>
</dbReference>
<protein>
    <recommendedName>
        <fullName evidence="4">EGF-like domain-containing protein</fullName>
    </recommendedName>
</protein>
<reference evidence="3" key="1">
    <citation type="submission" date="2012-12" db="EMBL/GenBank/DDBJ databases">
        <authorList>
            <person name="Hellsten U."/>
            <person name="Grimwood J."/>
            <person name="Chapman J.A."/>
            <person name="Shapiro H."/>
            <person name="Aerts A."/>
            <person name="Otillar R.P."/>
            <person name="Terry A.Y."/>
            <person name="Boore J.L."/>
            <person name="Simakov O."/>
            <person name="Marletaz F."/>
            <person name="Cho S.-J."/>
            <person name="Edsinger-Gonzales E."/>
            <person name="Havlak P."/>
            <person name="Kuo D.-H."/>
            <person name="Larsson T."/>
            <person name="Lv J."/>
            <person name="Arendt D."/>
            <person name="Savage R."/>
            <person name="Osoegawa K."/>
            <person name="de Jong P."/>
            <person name="Lindberg D.R."/>
            <person name="Seaver E.C."/>
            <person name="Weisblat D.A."/>
            <person name="Putnam N.H."/>
            <person name="Grigoriev I.V."/>
            <person name="Rokhsar D.S."/>
        </authorList>
    </citation>
    <scope>NUCLEOTIDE SEQUENCE</scope>
</reference>
<accession>T1FC72</accession>
<gene>
    <name evidence="2" type="primary">20206421</name>
    <name evidence="1" type="ORF">HELRODRAFT_177755</name>
</gene>
<keyword evidence="3" id="KW-1185">Reference proteome</keyword>
<evidence type="ECO:0000313" key="1">
    <source>
        <dbReference type="EMBL" id="ESN97699.1"/>
    </source>
</evidence>
<name>T1FC72_HELRO</name>
<dbReference type="Proteomes" id="UP000015101">
    <property type="component" value="Unassembled WGS sequence"/>
</dbReference>
<dbReference type="HOGENOM" id="CLU_1225977_0_0_1"/>
<dbReference type="CTD" id="20206421"/>